<keyword evidence="3" id="KW-1185">Reference proteome</keyword>
<gene>
    <name evidence="2" type="ORF">PN838_07465</name>
</gene>
<organism evidence="2 3">
    <name type="scientific">Psychrosphaera algicola</name>
    <dbReference type="NCBI Taxonomy" id="3023714"/>
    <lineage>
        <taxon>Bacteria</taxon>
        <taxon>Pseudomonadati</taxon>
        <taxon>Pseudomonadota</taxon>
        <taxon>Gammaproteobacteria</taxon>
        <taxon>Alteromonadales</taxon>
        <taxon>Pseudoalteromonadaceae</taxon>
        <taxon>Psychrosphaera</taxon>
    </lineage>
</organism>
<protein>
    <submittedName>
        <fullName evidence="2">Uncharacterized protein</fullName>
    </submittedName>
</protein>
<keyword evidence="1" id="KW-0812">Transmembrane</keyword>
<keyword evidence="1" id="KW-0472">Membrane</keyword>
<dbReference type="Proteomes" id="UP001528411">
    <property type="component" value="Unassembled WGS sequence"/>
</dbReference>
<sequence>MMEVFDSLKAKFFDNLSQPQKIYLFAFLLQLLFFATDDLIAFSTIGFIAIIGIAMEVWPKFVAV</sequence>
<evidence type="ECO:0000256" key="1">
    <source>
        <dbReference type="SAM" id="Phobius"/>
    </source>
</evidence>
<evidence type="ECO:0000313" key="3">
    <source>
        <dbReference type="Proteomes" id="UP001528411"/>
    </source>
</evidence>
<name>A0ABT5FAR3_9GAMM</name>
<accession>A0ABT5FAR3</accession>
<feature type="transmembrane region" description="Helical" evidence="1">
    <location>
        <begin position="21"/>
        <end position="54"/>
    </location>
</feature>
<reference evidence="2 3" key="1">
    <citation type="submission" date="2023-01" db="EMBL/GenBank/DDBJ databases">
        <title>Psychrosphaera sp. nov., isolated from marine algae.</title>
        <authorList>
            <person name="Bayburt H."/>
            <person name="Choi B.J."/>
            <person name="Kim J.M."/>
            <person name="Choi D.G."/>
            <person name="Jeon C.O."/>
        </authorList>
    </citation>
    <scope>NUCLEOTIDE SEQUENCE [LARGE SCALE GENOMIC DNA]</scope>
    <source>
        <strain evidence="2 3">G1-22</strain>
    </source>
</reference>
<proteinExistence type="predicted"/>
<evidence type="ECO:0000313" key="2">
    <source>
        <dbReference type="EMBL" id="MDC2888629.1"/>
    </source>
</evidence>
<keyword evidence="1" id="KW-1133">Transmembrane helix</keyword>
<dbReference type="EMBL" id="JAQOMS010000002">
    <property type="protein sequence ID" value="MDC2888629.1"/>
    <property type="molecule type" value="Genomic_DNA"/>
</dbReference>
<comment type="caution">
    <text evidence="2">The sequence shown here is derived from an EMBL/GenBank/DDBJ whole genome shotgun (WGS) entry which is preliminary data.</text>
</comment>
<dbReference type="RefSeq" id="WP_272180218.1">
    <property type="nucleotide sequence ID" value="NZ_JAQOMS010000002.1"/>
</dbReference>